<comment type="subcellular location">
    <subcellularLocation>
        <location evidence="1">Cell membrane</location>
        <topology evidence="1">Lipid-anchor</topology>
        <topology evidence="1">GPI-anchor</topology>
    </subcellularLocation>
</comment>
<dbReference type="CDD" id="cd11019">
    <property type="entry name" value="OsENODL1_like"/>
    <property type="match status" value="1"/>
</dbReference>
<evidence type="ECO:0000256" key="4">
    <source>
        <dbReference type="ARBA" id="ARBA00022729"/>
    </source>
</evidence>
<dbReference type="Gene3D" id="2.60.40.420">
    <property type="entry name" value="Cupredoxins - blue copper proteins"/>
    <property type="match status" value="1"/>
</dbReference>
<dbReference type="InterPro" id="IPR039391">
    <property type="entry name" value="Phytocyanin-like"/>
</dbReference>
<accession>A0ABQ7MZW1</accession>
<comment type="caution">
    <text evidence="12">The sequence shown here is derived from an EMBL/GenBank/DDBJ whole genome shotgun (WGS) entry which is preliminary data.</text>
</comment>
<evidence type="ECO:0000256" key="5">
    <source>
        <dbReference type="ARBA" id="ARBA00023136"/>
    </source>
</evidence>
<dbReference type="SUPFAM" id="SSF49503">
    <property type="entry name" value="Cupredoxins"/>
    <property type="match status" value="1"/>
</dbReference>
<feature type="compositionally biased region" description="Polar residues" evidence="10">
    <location>
        <begin position="200"/>
        <end position="212"/>
    </location>
</feature>
<dbReference type="PANTHER" id="PTHR33021">
    <property type="entry name" value="BLUE COPPER PROTEIN"/>
    <property type="match status" value="1"/>
</dbReference>
<keyword evidence="8" id="KW-0449">Lipoprotein</keyword>
<organism evidence="12 13">
    <name type="scientific">Brassica rapa subsp. trilocularis</name>
    <dbReference type="NCBI Taxonomy" id="1813537"/>
    <lineage>
        <taxon>Eukaryota</taxon>
        <taxon>Viridiplantae</taxon>
        <taxon>Streptophyta</taxon>
        <taxon>Embryophyta</taxon>
        <taxon>Tracheophyta</taxon>
        <taxon>Spermatophyta</taxon>
        <taxon>Magnoliopsida</taxon>
        <taxon>eudicotyledons</taxon>
        <taxon>Gunneridae</taxon>
        <taxon>Pentapetalae</taxon>
        <taxon>rosids</taxon>
        <taxon>malvids</taxon>
        <taxon>Brassicales</taxon>
        <taxon>Brassicaceae</taxon>
        <taxon>Brassiceae</taxon>
        <taxon>Brassica</taxon>
    </lineage>
</organism>
<evidence type="ECO:0000256" key="1">
    <source>
        <dbReference type="ARBA" id="ARBA00004609"/>
    </source>
</evidence>
<evidence type="ECO:0000256" key="8">
    <source>
        <dbReference type="ARBA" id="ARBA00023288"/>
    </source>
</evidence>
<sequence length="247" mass="27059">FSSILLNFYISLHKFPPLITNTHNLLLRSGRFSKTMMELMKSLCFSFIIVASFTTLFSVADARRFYVGGGNGDWAINPHESYNTWSARNRFQVNDTLYFKYAKGSDSVQLVTKADFEGWNIKNPLEKFDNGEAEVTLNGTGAFYFVSGDQDHCTKGQKLIVSVLAMRNHPNISPAIAPTTAQPPKAHSPVSPISPAKAPSTAQPPKSPSPVSHISPATPPSTSQPPQSSVSPAPEKTVWLSSSWDLK</sequence>
<keyword evidence="4" id="KW-0732">Signal</keyword>
<keyword evidence="3" id="KW-0336">GPI-anchor</keyword>
<feature type="non-terminal residue" evidence="12">
    <location>
        <position position="1"/>
    </location>
</feature>
<protein>
    <recommendedName>
        <fullName evidence="11">Phytocyanin domain-containing protein</fullName>
    </recommendedName>
</protein>
<evidence type="ECO:0000256" key="3">
    <source>
        <dbReference type="ARBA" id="ARBA00022622"/>
    </source>
</evidence>
<feature type="region of interest" description="Disordered" evidence="10">
    <location>
        <begin position="174"/>
        <end position="247"/>
    </location>
</feature>
<comment type="similarity">
    <text evidence="9">Belongs to the early nodulin-like (ENODL) family.</text>
</comment>
<dbReference type="PANTHER" id="PTHR33021:SF367">
    <property type="entry name" value="GENOME ASSEMBLY, CHROMOSOME: A03"/>
    <property type="match status" value="1"/>
</dbReference>
<feature type="domain" description="Phytocyanin" evidence="11">
    <location>
        <begin position="63"/>
        <end position="165"/>
    </location>
</feature>
<dbReference type="Pfam" id="PF02298">
    <property type="entry name" value="Cu_bind_like"/>
    <property type="match status" value="1"/>
</dbReference>
<reference evidence="12 13" key="1">
    <citation type="submission" date="2021-03" db="EMBL/GenBank/DDBJ databases">
        <authorList>
            <person name="King G.J."/>
            <person name="Bancroft I."/>
            <person name="Baten A."/>
            <person name="Bloomfield J."/>
            <person name="Borpatragohain P."/>
            <person name="He Z."/>
            <person name="Irish N."/>
            <person name="Irwin J."/>
            <person name="Liu K."/>
            <person name="Mauleon R.P."/>
            <person name="Moore J."/>
            <person name="Morris R."/>
            <person name="Ostergaard L."/>
            <person name="Wang B."/>
            <person name="Wells R."/>
        </authorList>
    </citation>
    <scope>NUCLEOTIDE SEQUENCE [LARGE SCALE GENOMIC DNA]</scope>
    <source>
        <strain evidence="12">R-o-18</strain>
        <tissue evidence="12">Leaf</tissue>
    </source>
</reference>
<dbReference type="InterPro" id="IPR008972">
    <property type="entry name" value="Cupredoxin"/>
</dbReference>
<gene>
    <name evidence="12" type="primary">A03p015550.1_BraROA</name>
    <name evidence="12" type="ORF">IGI04_009992</name>
</gene>
<dbReference type="PROSITE" id="PS51485">
    <property type="entry name" value="PHYTOCYANIN"/>
    <property type="match status" value="1"/>
</dbReference>
<evidence type="ECO:0000259" key="11">
    <source>
        <dbReference type="PROSITE" id="PS51485"/>
    </source>
</evidence>
<keyword evidence="5" id="KW-0472">Membrane</keyword>
<dbReference type="EMBL" id="JADBGQ010000003">
    <property type="protein sequence ID" value="KAG5403873.1"/>
    <property type="molecule type" value="Genomic_DNA"/>
</dbReference>
<evidence type="ECO:0000313" key="13">
    <source>
        <dbReference type="Proteomes" id="UP000823674"/>
    </source>
</evidence>
<evidence type="ECO:0000256" key="9">
    <source>
        <dbReference type="ARBA" id="ARBA00035011"/>
    </source>
</evidence>
<name>A0ABQ7MZW1_BRACM</name>
<evidence type="ECO:0000256" key="2">
    <source>
        <dbReference type="ARBA" id="ARBA00022475"/>
    </source>
</evidence>
<feature type="compositionally biased region" description="Low complexity" evidence="10">
    <location>
        <begin position="224"/>
        <end position="234"/>
    </location>
</feature>
<keyword evidence="2" id="KW-1003">Cell membrane</keyword>
<dbReference type="InterPro" id="IPR003245">
    <property type="entry name" value="Phytocyanin_dom"/>
</dbReference>
<dbReference type="InterPro" id="IPR041846">
    <property type="entry name" value="ENL_dom"/>
</dbReference>
<evidence type="ECO:0000256" key="7">
    <source>
        <dbReference type="ARBA" id="ARBA00023180"/>
    </source>
</evidence>
<keyword evidence="13" id="KW-1185">Reference proteome</keyword>
<proteinExistence type="inferred from homology"/>
<evidence type="ECO:0000313" key="12">
    <source>
        <dbReference type="EMBL" id="KAG5403873.1"/>
    </source>
</evidence>
<evidence type="ECO:0000256" key="6">
    <source>
        <dbReference type="ARBA" id="ARBA00023157"/>
    </source>
</evidence>
<keyword evidence="7" id="KW-0325">Glycoprotein</keyword>
<dbReference type="Proteomes" id="UP000823674">
    <property type="component" value="Chromosome A03"/>
</dbReference>
<evidence type="ECO:0000256" key="10">
    <source>
        <dbReference type="SAM" id="MobiDB-lite"/>
    </source>
</evidence>
<keyword evidence="6" id="KW-1015">Disulfide bond</keyword>